<feature type="non-terminal residue" evidence="2">
    <location>
        <position position="90"/>
    </location>
</feature>
<keyword evidence="3" id="KW-1185">Reference proteome</keyword>
<accession>A0A1Y2AA11</accession>
<dbReference type="Pfam" id="PF06985">
    <property type="entry name" value="HET"/>
    <property type="match status" value="1"/>
</dbReference>
<dbReference type="Proteomes" id="UP000193144">
    <property type="component" value="Unassembled WGS sequence"/>
</dbReference>
<organism evidence="2 3">
    <name type="scientific">Clohesyomyces aquaticus</name>
    <dbReference type="NCBI Taxonomy" id="1231657"/>
    <lineage>
        <taxon>Eukaryota</taxon>
        <taxon>Fungi</taxon>
        <taxon>Dikarya</taxon>
        <taxon>Ascomycota</taxon>
        <taxon>Pezizomycotina</taxon>
        <taxon>Dothideomycetes</taxon>
        <taxon>Pleosporomycetidae</taxon>
        <taxon>Pleosporales</taxon>
        <taxon>Lindgomycetaceae</taxon>
        <taxon>Clohesyomyces</taxon>
    </lineage>
</organism>
<dbReference type="EMBL" id="MCFA01000003">
    <property type="protein sequence ID" value="ORY19284.1"/>
    <property type="molecule type" value="Genomic_DNA"/>
</dbReference>
<dbReference type="AlphaFoldDB" id="A0A1Y2AA11"/>
<dbReference type="STRING" id="1231657.A0A1Y2AA11"/>
<proteinExistence type="predicted"/>
<name>A0A1Y2AA11_9PLEO</name>
<reference evidence="2 3" key="1">
    <citation type="submission" date="2016-07" db="EMBL/GenBank/DDBJ databases">
        <title>Pervasive Adenine N6-methylation of Active Genes in Fungi.</title>
        <authorList>
            <consortium name="DOE Joint Genome Institute"/>
            <person name="Mondo S.J."/>
            <person name="Dannebaum R.O."/>
            <person name="Kuo R.C."/>
            <person name="Labutti K."/>
            <person name="Haridas S."/>
            <person name="Kuo A."/>
            <person name="Salamov A."/>
            <person name="Ahrendt S.R."/>
            <person name="Lipzen A."/>
            <person name="Sullivan W."/>
            <person name="Andreopoulos W.B."/>
            <person name="Clum A."/>
            <person name="Lindquist E."/>
            <person name="Daum C."/>
            <person name="Ramamoorthy G.K."/>
            <person name="Gryganskyi A."/>
            <person name="Culley D."/>
            <person name="Magnuson J.K."/>
            <person name="James T.Y."/>
            <person name="O'Malley M.A."/>
            <person name="Stajich J.E."/>
            <person name="Spatafora J.W."/>
            <person name="Visel A."/>
            <person name="Grigoriev I.V."/>
        </authorList>
    </citation>
    <scope>NUCLEOTIDE SEQUENCE [LARGE SCALE GENOMIC DNA]</scope>
    <source>
        <strain evidence="2 3">CBS 115471</strain>
    </source>
</reference>
<protein>
    <submittedName>
        <fullName evidence="2">Heterokaryon incompatibility</fullName>
    </submittedName>
</protein>
<feature type="domain" description="Heterokaryon incompatibility" evidence="1">
    <location>
        <begin position="1"/>
        <end position="89"/>
    </location>
</feature>
<evidence type="ECO:0000259" key="1">
    <source>
        <dbReference type="Pfam" id="PF06985"/>
    </source>
</evidence>
<dbReference type="InterPro" id="IPR052895">
    <property type="entry name" value="HetReg/Transcr_Mod"/>
</dbReference>
<sequence>YEAVSYTWGDPTPSETPGLVFDKSHTLPVTESVKSMLRYLRKTFRPRHLWIDAVSLNQDDVAEKSVQVRLMNDIDEQASKVHIWFGEAQA</sequence>
<evidence type="ECO:0000313" key="3">
    <source>
        <dbReference type="Proteomes" id="UP000193144"/>
    </source>
</evidence>
<dbReference type="InterPro" id="IPR010730">
    <property type="entry name" value="HET"/>
</dbReference>
<dbReference type="PANTHER" id="PTHR24148:SF73">
    <property type="entry name" value="HET DOMAIN PROTEIN (AFU_ORTHOLOGUE AFUA_8G01020)"/>
    <property type="match status" value="1"/>
</dbReference>
<feature type="non-terminal residue" evidence="2">
    <location>
        <position position="1"/>
    </location>
</feature>
<gene>
    <name evidence="2" type="ORF">BCR34DRAFT_458172</name>
</gene>
<evidence type="ECO:0000313" key="2">
    <source>
        <dbReference type="EMBL" id="ORY19284.1"/>
    </source>
</evidence>
<dbReference type="PANTHER" id="PTHR24148">
    <property type="entry name" value="ANKYRIN REPEAT DOMAIN-CONTAINING PROTEIN 39 HOMOLOG-RELATED"/>
    <property type="match status" value="1"/>
</dbReference>
<dbReference type="OrthoDB" id="2157530at2759"/>
<comment type="caution">
    <text evidence="2">The sequence shown here is derived from an EMBL/GenBank/DDBJ whole genome shotgun (WGS) entry which is preliminary data.</text>
</comment>